<gene>
    <name evidence="2" type="ORF">G7067_05780</name>
</gene>
<accession>A0A6G8FIC7</accession>
<dbReference type="Pfam" id="PF13936">
    <property type="entry name" value="HTH_38"/>
    <property type="match status" value="1"/>
</dbReference>
<protein>
    <submittedName>
        <fullName evidence="2">Helix-turn-helix domain-containing protein</fullName>
    </submittedName>
</protein>
<evidence type="ECO:0000313" key="2">
    <source>
        <dbReference type="EMBL" id="QIM16039.1"/>
    </source>
</evidence>
<keyword evidence="3" id="KW-1185">Reference proteome</keyword>
<feature type="domain" description="Transposase IS30-like HTH" evidence="1">
    <location>
        <begin position="22"/>
        <end position="51"/>
    </location>
</feature>
<dbReference type="InterPro" id="IPR025246">
    <property type="entry name" value="IS30-like_HTH"/>
</dbReference>
<evidence type="ECO:0000313" key="3">
    <source>
        <dbReference type="Proteomes" id="UP000501387"/>
    </source>
</evidence>
<organism evidence="2 3">
    <name type="scientific">Leucobacter insecticola</name>
    <dbReference type="NCBI Taxonomy" id="2714934"/>
    <lineage>
        <taxon>Bacteria</taxon>
        <taxon>Bacillati</taxon>
        <taxon>Actinomycetota</taxon>
        <taxon>Actinomycetes</taxon>
        <taxon>Micrococcales</taxon>
        <taxon>Microbacteriaceae</taxon>
        <taxon>Leucobacter</taxon>
    </lineage>
</organism>
<dbReference type="Proteomes" id="UP000501387">
    <property type="component" value="Chromosome"/>
</dbReference>
<evidence type="ECO:0000259" key="1">
    <source>
        <dbReference type="Pfam" id="PF13936"/>
    </source>
</evidence>
<dbReference type="AlphaFoldDB" id="A0A6G8FIC7"/>
<dbReference type="RefSeq" id="WP_166322666.1">
    <property type="nucleotide sequence ID" value="NZ_CP049934.1"/>
</dbReference>
<dbReference type="KEGG" id="lins:G7067_05780"/>
<proteinExistence type="predicted"/>
<dbReference type="EMBL" id="CP049934">
    <property type="protein sequence ID" value="QIM16039.1"/>
    <property type="molecule type" value="Genomic_DNA"/>
</dbReference>
<name>A0A6G8FIC7_9MICO</name>
<dbReference type="Gene3D" id="1.10.10.60">
    <property type="entry name" value="Homeodomain-like"/>
    <property type="match status" value="1"/>
</dbReference>
<sequence>MVKRLIAEPRDEYEARIAARHERIRELRADGLSMRAIAAELDVSVGTVHYALNKVAA</sequence>
<reference evidence="2 3" key="1">
    <citation type="submission" date="2020-03" db="EMBL/GenBank/DDBJ databases">
        <title>Leucobacter sp. nov., isolated from beetles.</title>
        <authorList>
            <person name="Hyun D.-W."/>
            <person name="Bae J.-W."/>
        </authorList>
    </citation>
    <scope>NUCLEOTIDE SEQUENCE [LARGE SCALE GENOMIC DNA]</scope>
    <source>
        <strain evidence="2 3">HDW9B</strain>
    </source>
</reference>